<keyword evidence="2" id="KW-1185">Reference proteome</keyword>
<sequence>MRCLGPLIRPSRDCRIHQGVFMALGVYRPVHNLLPNIRTFTQLILDDTHVYESVPYLQGLLGPTLTEVTMSLDFQPDTLRDFLSALGRLCPTISSLTLFGDVTPTTVNNVDNLVCNLHHLRRVDLPSPIESPVVIRHLGSLQSFQECGTRFNVAAIPRPHLRQLFNTEAGCFPQLDDIELQVSSWDQAGDILSVLQRPLAVLDIIVAHEAHRRQAPISSFGKLADAFIDHRCLTTLTGLYVAEEHSAKRAAEVAGGASAAVFLRELFVLRNLRDLYLRLDCVTGVDDSWIAEAAVAWPRLQAIRLDAETTLEPKVTLAGIIPLVKNCPDLDCFLLPISAKPFDIGLLDPGIRNTKITELSLAPSLISEPSRVFRCLIVMFPRLRLLECPGFDDTSEEGWQRVQTLVSESAG</sequence>
<accession>A0A9P7G356</accession>
<dbReference type="Proteomes" id="UP000775547">
    <property type="component" value="Unassembled WGS sequence"/>
</dbReference>
<dbReference type="OrthoDB" id="3258386at2759"/>
<evidence type="ECO:0000313" key="1">
    <source>
        <dbReference type="EMBL" id="KAG5642743.1"/>
    </source>
</evidence>
<protein>
    <recommendedName>
        <fullName evidence="3">F-box domain-containing protein</fullName>
    </recommendedName>
</protein>
<dbReference type="EMBL" id="JABCKV010000161">
    <property type="protein sequence ID" value="KAG5642743.1"/>
    <property type="molecule type" value="Genomic_DNA"/>
</dbReference>
<gene>
    <name evidence="1" type="ORF">DXG03_002257</name>
</gene>
<reference evidence="1" key="1">
    <citation type="submission" date="2020-07" db="EMBL/GenBank/DDBJ databases">
        <authorList>
            <person name="Nieuwenhuis M."/>
            <person name="Van De Peppel L.J.J."/>
        </authorList>
    </citation>
    <scope>NUCLEOTIDE SEQUENCE</scope>
    <source>
        <strain evidence="1">AP01</strain>
        <tissue evidence="1">Mycelium</tissue>
    </source>
</reference>
<dbReference type="AlphaFoldDB" id="A0A9P7G356"/>
<dbReference type="Gene3D" id="3.80.10.10">
    <property type="entry name" value="Ribonuclease Inhibitor"/>
    <property type="match status" value="1"/>
</dbReference>
<organism evidence="1 2">
    <name type="scientific">Asterophora parasitica</name>
    <dbReference type="NCBI Taxonomy" id="117018"/>
    <lineage>
        <taxon>Eukaryota</taxon>
        <taxon>Fungi</taxon>
        <taxon>Dikarya</taxon>
        <taxon>Basidiomycota</taxon>
        <taxon>Agaricomycotina</taxon>
        <taxon>Agaricomycetes</taxon>
        <taxon>Agaricomycetidae</taxon>
        <taxon>Agaricales</taxon>
        <taxon>Tricholomatineae</taxon>
        <taxon>Lyophyllaceae</taxon>
        <taxon>Asterophora</taxon>
    </lineage>
</organism>
<dbReference type="InterPro" id="IPR032675">
    <property type="entry name" value="LRR_dom_sf"/>
</dbReference>
<evidence type="ECO:0008006" key="3">
    <source>
        <dbReference type="Google" id="ProtNLM"/>
    </source>
</evidence>
<evidence type="ECO:0000313" key="2">
    <source>
        <dbReference type="Proteomes" id="UP000775547"/>
    </source>
</evidence>
<comment type="caution">
    <text evidence="1">The sequence shown here is derived from an EMBL/GenBank/DDBJ whole genome shotgun (WGS) entry which is preliminary data.</text>
</comment>
<proteinExistence type="predicted"/>
<name>A0A9P7G356_9AGAR</name>
<reference evidence="1" key="2">
    <citation type="submission" date="2021-10" db="EMBL/GenBank/DDBJ databases">
        <title>Phylogenomics reveals ancestral predisposition of the termite-cultivated fungus Termitomyces towards a domesticated lifestyle.</title>
        <authorList>
            <person name="Auxier B."/>
            <person name="Grum-Grzhimaylo A."/>
            <person name="Cardenas M.E."/>
            <person name="Lodge J.D."/>
            <person name="Laessoe T."/>
            <person name="Pedersen O."/>
            <person name="Smith M.E."/>
            <person name="Kuyper T.W."/>
            <person name="Franco-Molano E.A."/>
            <person name="Baroni T.J."/>
            <person name="Aanen D.K."/>
        </authorList>
    </citation>
    <scope>NUCLEOTIDE SEQUENCE</scope>
    <source>
        <strain evidence="1">AP01</strain>
        <tissue evidence="1">Mycelium</tissue>
    </source>
</reference>